<dbReference type="Pfam" id="PF24961">
    <property type="entry name" value="NfeD_membrane"/>
    <property type="match status" value="1"/>
</dbReference>
<dbReference type="AlphaFoldDB" id="A0A7C3QS77"/>
<dbReference type="CDD" id="cd07020">
    <property type="entry name" value="Clp_protease_NfeD_1"/>
    <property type="match status" value="1"/>
</dbReference>
<dbReference type="SUPFAM" id="SSF52096">
    <property type="entry name" value="ClpP/crotonase"/>
    <property type="match status" value="1"/>
</dbReference>
<dbReference type="InterPro" id="IPR056739">
    <property type="entry name" value="NfeD_membrane"/>
</dbReference>
<dbReference type="EMBL" id="DTMM01000131">
    <property type="protein sequence ID" value="HFT93570.1"/>
    <property type="molecule type" value="Genomic_DNA"/>
</dbReference>
<evidence type="ECO:0000256" key="4">
    <source>
        <dbReference type="ARBA" id="ARBA00023136"/>
    </source>
</evidence>
<feature type="transmembrane region" description="Helical" evidence="5">
    <location>
        <begin position="370"/>
        <end position="391"/>
    </location>
</feature>
<evidence type="ECO:0000256" key="3">
    <source>
        <dbReference type="ARBA" id="ARBA00022989"/>
    </source>
</evidence>
<reference evidence="9" key="1">
    <citation type="journal article" date="2020" name="mSystems">
        <title>Genome- and Community-Level Interaction Insights into Carbon Utilization and Element Cycling Functions of Hydrothermarchaeota in Hydrothermal Sediment.</title>
        <authorList>
            <person name="Zhou Z."/>
            <person name="Liu Y."/>
            <person name="Xu W."/>
            <person name="Pan J."/>
            <person name="Luo Z.H."/>
            <person name="Li M."/>
        </authorList>
    </citation>
    <scope>NUCLEOTIDE SEQUENCE [LARGE SCALE GENOMIC DNA]</scope>
    <source>
        <strain evidence="9">SpSt-902</strain>
    </source>
</reference>
<keyword evidence="3 5" id="KW-1133">Transmembrane helix</keyword>
<name>A0A7C3QS77_9BACT</name>
<proteinExistence type="predicted"/>
<dbReference type="Pfam" id="PF25145">
    <property type="entry name" value="NfeD1b_N"/>
    <property type="match status" value="1"/>
</dbReference>
<dbReference type="InterPro" id="IPR002810">
    <property type="entry name" value="NfeD-like_C"/>
</dbReference>
<dbReference type="GO" id="GO:0016020">
    <property type="term" value="C:membrane"/>
    <property type="evidence" value="ECO:0007669"/>
    <property type="project" value="UniProtKB-SubCell"/>
</dbReference>
<feature type="domain" description="NfeD-like C-terminal" evidence="6">
    <location>
        <begin position="407"/>
        <end position="461"/>
    </location>
</feature>
<evidence type="ECO:0000259" key="7">
    <source>
        <dbReference type="Pfam" id="PF24961"/>
    </source>
</evidence>
<dbReference type="SUPFAM" id="SSF141322">
    <property type="entry name" value="NfeD domain-like"/>
    <property type="match status" value="1"/>
</dbReference>
<evidence type="ECO:0000256" key="2">
    <source>
        <dbReference type="ARBA" id="ARBA00022692"/>
    </source>
</evidence>
<keyword evidence="4 5" id="KW-0472">Membrane</keyword>
<dbReference type="InterPro" id="IPR029045">
    <property type="entry name" value="ClpP/crotonase-like_dom_sf"/>
</dbReference>
<sequence>MRRWLFLRFPFLLLVLVSVIFPEPPVRPAGVRTDSVHAVWVFPLRGPVTPPQAHYIHRWFRKVDESPPALVVLRIDTPGGLSRAMRSIIRDILASPVPVVGFVGPGGARAASAGTYILYACPLAAMAEGTNVGSATPIPIGGALPPLPSPTRPDQGSGRKIPAVSGDAETRKILNDAVANIRSLAEMNGRNADWAELAVRSAANLSASEALKQHVINVMAPDVSQLLKAINGIRYRFHGKQATLDVLPAQIRIFHRDPKDRWMEFLARPDLAYFFFLLGIAGLAIEFTHPGYVLPGVTGVISILLALYGLMILPVNLTGILLILLGISLMVAEVMVGAFGALGIAGVMSFFLGSLFFYRSSPEWSGMPSHPGYLLVVMLTLLVAGLFLGVFRMALKARFRPVVTGKAALIGERGIALETFRDKGRIKLHSEIWWATSPVTVTEGQEVKVEGISGLTLKVRPVSKEEIR</sequence>
<feature type="transmembrane region" description="Helical" evidence="5">
    <location>
        <begin position="339"/>
        <end position="358"/>
    </location>
</feature>
<protein>
    <submittedName>
        <fullName evidence="9">Nodulation protein NfeD</fullName>
    </submittedName>
</protein>
<feature type="domain" description="NfeD integral membrane" evidence="7">
    <location>
        <begin position="271"/>
        <end position="389"/>
    </location>
</feature>
<evidence type="ECO:0000259" key="6">
    <source>
        <dbReference type="Pfam" id="PF01957"/>
    </source>
</evidence>
<dbReference type="Gene3D" id="3.90.226.10">
    <property type="entry name" value="2-enoyl-CoA Hydratase, Chain A, domain 1"/>
    <property type="match status" value="1"/>
</dbReference>
<accession>A0A7C3QS77</accession>
<dbReference type="Gene3D" id="2.40.50.140">
    <property type="entry name" value="Nucleic acid-binding proteins"/>
    <property type="match status" value="1"/>
</dbReference>
<comment type="subcellular location">
    <subcellularLocation>
        <location evidence="1">Membrane</location>
        <topology evidence="1">Multi-pass membrane protein</topology>
    </subcellularLocation>
</comment>
<gene>
    <name evidence="9" type="ORF">ENX03_06485</name>
</gene>
<organism evidence="9">
    <name type="scientific">Leptospirillum ferriphilum</name>
    <dbReference type="NCBI Taxonomy" id="178606"/>
    <lineage>
        <taxon>Bacteria</taxon>
        <taxon>Pseudomonadati</taxon>
        <taxon>Nitrospirota</taxon>
        <taxon>Nitrospiria</taxon>
        <taxon>Nitrospirales</taxon>
        <taxon>Nitrospiraceae</taxon>
        <taxon>Leptospirillum</taxon>
    </lineage>
</organism>
<keyword evidence="2 5" id="KW-0812">Transmembrane</keyword>
<feature type="domain" description="NfeD1b N-terminal" evidence="8">
    <location>
        <begin position="39"/>
        <end position="140"/>
    </location>
</feature>
<evidence type="ECO:0000313" key="9">
    <source>
        <dbReference type="EMBL" id="HFT93570.1"/>
    </source>
</evidence>
<dbReference type="InterPro" id="IPR052165">
    <property type="entry name" value="Membrane_assoc_protease"/>
</dbReference>
<evidence type="ECO:0000256" key="1">
    <source>
        <dbReference type="ARBA" id="ARBA00004141"/>
    </source>
</evidence>
<dbReference type="PANTHER" id="PTHR33507:SF4">
    <property type="entry name" value="NODULATION COMPETITIVENESS PROTEIN NFED"/>
    <property type="match status" value="1"/>
</dbReference>
<dbReference type="Pfam" id="PF01957">
    <property type="entry name" value="NfeD"/>
    <property type="match status" value="1"/>
</dbReference>
<dbReference type="InterPro" id="IPR056738">
    <property type="entry name" value="NfeD1b_N"/>
</dbReference>
<evidence type="ECO:0000259" key="8">
    <source>
        <dbReference type="Pfam" id="PF25145"/>
    </source>
</evidence>
<dbReference type="PANTHER" id="PTHR33507">
    <property type="entry name" value="INNER MEMBRANE PROTEIN YBBJ"/>
    <property type="match status" value="1"/>
</dbReference>
<dbReference type="InterPro" id="IPR012340">
    <property type="entry name" value="NA-bd_OB-fold"/>
</dbReference>
<feature type="transmembrane region" description="Helical" evidence="5">
    <location>
        <begin position="265"/>
        <end position="285"/>
    </location>
</feature>
<comment type="caution">
    <text evidence="9">The sequence shown here is derived from an EMBL/GenBank/DDBJ whole genome shotgun (WGS) entry which is preliminary data.</text>
</comment>
<evidence type="ECO:0000256" key="5">
    <source>
        <dbReference type="SAM" id="Phobius"/>
    </source>
</evidence>